<dbReference type="InterPro" id="IPR036330">
    <property type="entry name" value="Ost4p_sf"/>
</dbReference>
<keyword evidence="5 10" id="KW-0812">Transmembrane</keyword>
<dbReference type="InterPro" id="IPR044165">
    <property type="entry name" value="OST4_plant"/>
</dbReference>
<evidence type="ECO:0000256" key="2">
    <source>
        <dbReference type="ARBA" id="ARBA00004643"/>
    </source>
</evidence>
<evidence type="ECO:0000313" key="12">
    <source>
        <dbReference type="Proteomes" id="UP001642360"/>
    </source>
</evidence>
<dbReference type="Proteomes" id="UP001642360">
    <property type="component" value="Unassembled WGS sequence"/>
</dbReference>
<dbReference type="AlphaFoldDB" id="A0ABC8U404"/>
<gene>
    <name evidence="11" type="ORF">ILEXP_LOCUS46334</name>
</gene>
<proteinExistence type="inferred from homology"/>
<dbReference type="EMBL" id="CAUOFW020006835">
    <property type="protein sequence ID" value="CAK9176481.1"/>
    <property type="molecule type" value="Genomic_DNA"/>
</dbReference>
<evidence type="ECO:0000256" key="4">
    <source>
        <dbReference type="ARBA" id="ARBA00011157"/>
    </source>
</evidence>
<dbReference type="Pfam" id="PF10215">
    <property type="entry name" value="Ost4"/>
    <property type="match status" value="1"/>
</dbReference>
<protein>
    <submittedName>
        <fullName evidence="11">Uncharacterized protein</fullName>
    </submittedName>
</protein>
<keyword evidence="7" id="KW-0735">Signal-anchor</keyword>
<evidence type="ECO:0000256" key="1">
    <source>
        <dbReference type="ARBA" id="ARBA00002791"/>
    </source>
</evidence>
<evidence type="ECO:0000256" key="10">
    <source>
        <dbReference type="SAM" id="Phobius"/>
    </source>
</evidence>
<evidence type="ECO:0000256" key="5">
    <source>
        <dbReference type="ARBA" id="ARBA00022692"/>
    </source>
</evidence>
<dbReference type="GO" id="GO:0005789">
    <property type="term" value="C:endoplasmic reticulum membrane"/>
    <property type="evidence" value="ECO:0007669"/>
    <property type="project" value="UniProtKB-SubCell"/>
</dbReference>
<evidence type="ECO:0000256" key="7">
    <source>
        <dbReference type="ARBA" id="ARBA00022968"/>
    </source>
</evidence>
<keyword evidence="12" id="KW-1185">Reference proteome</keyword>
<organism evidence="11 12">
    <name type="scientific">Ilex paraguariensis</name>
    <name type="common">yerba mate</name>
    <dbReference type="NCBI Taxonomy" id="185542"/>
    <lineage>
        <taxon>Eukaryota</taxon>
        <taxon>Viridiplantae</taxon>
        <taxon>Streptophyta</taxon>
        <taxon>Embryophyta</taxon>
        <taxon>Tracheophyta</taxon>
        <taxon>Spermatophyta</taxon>
        <taxon>Magnoliopsida</taxon>
        <taxon>eudicotyledons</taxon>
        <taxon>Gunneridae</taxon>
        <taxon>Pentapetalae</taxon>
        <taxon>asterids</taxon>
        <taxon>campanulids</taxon>
        <taxon>Aquifoliales</taxon>
        <taxon>Aquifoliaceae</taxon>
        <taxon>Ilex</taxon>
    </lineage>
</organism>
<evidence type="ECO:0000256" key="6">
    <source>
        <dbReference type="ARBA" id="ARBA00022824"/>
    </source>
</evidence>
<evidence type="ECO:0000256" key="8">
    <source>
        <dbReference type="ARBA" id="ARBA00022989"/>
    </source>
</evidence>
<feature type="transmembrane region" description="Helical" evidence="10">
    <location>
        <begin position="112"/>
        <end position="133"/>
    </location>
</feature>
<dbReference type="PANTHER" id="PTHR28677:SF4">
    <property type="entry name" value="DOLICHYL-DIPHOSPHOOLIGOSACCHARIDE--PROTEIN GLYCOSYLTRANSFERASE SUBUNIT 4B-RELATED"/>
    <property type="match status" value="1"/>
</dbReference>
<evidence type="ECO:0000256" key="9">
    <source>
        <dbReference type="ARBA" id="ARBA00023136"/>
    </source>
</evidence>
<comment type="subunit">
    <text evidence="4">Component of the oligosaccharyltransferase (OST) complex.</text>
</comment>
<evidence type="ECO:0000256" key="3">
    <source>
        <dbReference type="ARBA" id="ARBA00007685"/>
    </source>
</evidence>
<reference evidence="11 12" key="1">
    <citation type="submission" date="2024-02" db="EMBL/GenBank/DDBJ databases">
        <authorList>
            <person name="Vignale AGUSTIN F."/>
            <person name="Sosa J E."/>
            <person name="Modenutti C."/>
        </authorList>
    </citation>
    <scope>NUCLEOTIDE SEQUENCE [LARGE SCALE GENOMIC DNA]</scope>
</reference>
<keyword evidence="8 10" id="KW-1133">Transmembrane helix</keyword>
<dbReference type="InterPro" id="IPR018943">
    <property type="entry name" value="Oligosaccaryltransferase"/>
</dbReference>
<comment type="caution">
    <text evidence="11">The sequence shown here is derived from an EMBL/GenBank/DDBJ whole genome shotgun (WGS) entry which is preliminary data.</text>
</comment>
<dbReference type="SUPFAM" id="SSF103464">
    <property type="entry name" value="Oligosaccharyltransferase subunit ost4p"/>
    <property type="match status" value="1"/>
</dbReference>
<evidence type="ECO:0000313" key="11">
    <source>
        <dbReference type="EMBL" id="CAK9176481.1"/>
    </source>
</evidence>
<comment type="similarity">
    <text evidence="3">Belongs to the OST4 family.</text>
</comment>
<comment type="subcellular location">
    <subcellularLocation>
        <location evidence="2">Endoplasmic reticulum membrane</location>
        <topology evidence="2">Single-pass type III membrane protein</topology>
    </subcellularLocation>
</comment>
<dbReference type="PANTHER" id="PTHR28677">
    <property type="entry name" value="DOLICHYL-DIPHOSPHOOLIGOSACCHARIDE--PROTEIN GLYCOSYLTRANSFERASE SUBUNIT 4A-RELATED"/>
    <property type="match status" value="1"/>
</dbReference>
<keyword evidence="6" id="KW-0256">Endoplasmic reticulum</keyword>
<name>A0ABC8U404_9AQUA</name>
<sequence>MGCWPAQPTLMFDLKTSDDPHSMAVRTQKQPEATFPVLSLVLHTVPTPVLSLSLLRDYIRTSNGEVFAVEGYFLGQNKAFNLRNSRFFSLIWYRYPPFLTFDQQKMIDDRQLGLFANFLGIFIFVLAIAYHYVIADPKYEGNLNFMMDWIAKMPERQSA</sequence>
<comment type="function">
    <text evidence="1">Subunit of the oligosaccharyl transferase (OST) complex that catalyzes the initial transfer of a defined glycan (Glc(3)Man(9)GlcNAc(2) in eukaryotes) from the lipid carrier dolichol-pyrophosphate to an asparagine residue within an Asn-X-Ser/Thr consensus motif in nascent polypeptide chains, the first step in protein N-glycosylation. N-glycosylation occurs cotranslationally and the complex associates with the Sec61 complex at the channel-forming translocon complex that mediates protein translocation across the endoplasmic reticulum (ER). All subunits are required for a maximal enzyme activity.</text>
</comment>
<accession>A0ABC8U404</accession>
<keyword evidence="9 10" id="KW-0472">Membrane</keyword>